<gene>
    <name evidence="1" type="ORF">S12H4_07396</name>
</gene>
<proteinExistence type="predicted"/>
<sequence>MNSHNSLISEEKRVLQELQAHLNKDLQLYGEESDHYFSDFPEAIVNGYLVKKNRVHKLTLME</sequence>
<name>X1R8Z5_9ZZZZ</name>
<comment type="caution">
    <text evidence="1">The sequence shown here is derived from an EMBL/GenBank/DDBJ whole genome shotgun (WGS) entry which is preliminary data.</text>
</comment>
<organism evidence="1">
    <name type="scientific">marine sediment metagenome</name>
    <dbReference type="NCBI Taxonomy" id="412755"/>
    <lineage>
        <taxon>unclassified sequences</taxon>
        <taxon>metagenomes</taxon>
        <taxon>ecological metagenomes</taxon>
    </lineage>
</organism>
<evidence type="ECO:0000313" key="1">
    <source>
        <dbReference type="EMBL" id="GAI59625.1"/>
    </source>
</evidence>
<feature type="non-terminal residue" evidence="1">
    <location>
        <position position="62"/>
    </location>
</feature>
<protein>
    <submittedName>
        <fullName evidence="1">Uncharacterized protein</fullName>
    </submittedName>
</protein>
<dbReference type="EMBL" id="BARW01002724">
    <property type="protein sequence ID" value="GAI59625.1"/>
    <property type="molecule type" value="Genomic_DNA"/>
</dbReference>
<dbReference type="AlphaFoldDB" id="X1R8Z5"/>
<accession>X1R8Z5</accession>
<reference evidence="1" key="1">
    <citation type="journal article" date="2014" name="Front. Microbiol.">
        <title>High frequency of phylogenetically diverse reductive dehalogenase-homologous genes in deep subseafloor sedimentary metagenomes.</title>
        <authorList>
            <person name="Kawai M."/>
            <person name="Futagami T."/>
            <person name="Toyoda A."/>
            <person name="Takaki Y."/>
            <person name="Nishi S."/>
            <person name="Hori S."/>
            <person name="Arai W."/>
            <person name="Tsubouchi T."/>
            <person name="Morono Y."/>
            <person name="Uchiyama I."/>
            <person name="Ito T."/>
            <person name="Fujiyama A."/>
            <person name="Inagaki F."/>
            <person name="Takami H."/>
        </authorList>
    </citation>
    <scope>NUCLEOTIDE SEQUENCE</scope>
    <source>
        <strain evidence="1">Expedition CK06-06</strain>
    </source>
</reference>